<dbReference type="InterPro" id="IPR019921">
    <property type="entry name" value="Lucif-like_OxRdtase_Rv2161c"/>
</dbReference>
<evidence type="ECO:0000256" key="4">
    <source>
        <dbReference type="ARBA" id="ARBA00023033"/>
    </source>
</evidence>
<dbReference type="Proteomes" id="UP001296706">
    <property type="component" value="Unassembled WGS sequence"/>
</dbReference>
<dbReference type="RefSeq" id="WP_169396530.1">
    <property type="nucleotide sequence ID" value="NZ_BAAAJH010000014.1"/>
</dbReference>
<evidence type="ECO:0000256" key="1">
    <source>
        <dbReference type="ARBA" id="ARBA00022630"/>
    </source>
</evidence>
<protein>
    <submittedName>
        <fullName evidence="6">LLM class F420-dependent oxidoreductase</fullName>
    </submittedName>
</protein>
<dbReference type="InterPro" id="IPR036661">
    <property type="entry name" value="Luciferase-like_sf"/>
</dbReference>
<keyword evidence="3" id="KW-0560">Oxidoreductase</keyword>
<reference evidence="6 7" key="1">
    <citation type="submission" date="2020-04" db="EMBL/GenBank/DDBJ databases">
        <authorList>
            <person name="Klaysubun C."/>
            <person name="Duangmal K."/>
            <person name="Lipun K."/>
        </authorList>
    </citation>
    <scope>NUCLEOTIDE SEQUENCE [LARGE SCALE GENOMIC DNA]</scope>
    <source>
        <strain evidence="6 7">JCM 11839</strain>
    </source>
</reference>
<dbReference type="PANTHER" id="PTHR42847:SF4">
    <property type="entry name" value="ALKANESULFONATE MONOOXYGENASE-RELATED"/>
    <property type="match status" value="1"/>
</dbReference>
<sequence length="308" mass="33183">MKLGLGLPQRTGFDLRQDVINVAKAAEENGFASVWVFERLLFPTEPTQGLYGYPGLDWPEAYQSVAEPLVVLTAAAAVTERVRLGTSVLVAPMYRPVQLAKSLATLDQISGGRLIAGLGTGWSEDEFAAVGVPLSGRGRELDQALDVFEAAWGPDPVSFEGRGIRLDKAIFGPKPVSKIPVMFGGGTAKVTERVARRGDGWLPTAMPVKVTADMWNQLREKAEGYGRDASALELIVRANVVLTDQPVAGERMPFMGSLDQVVEDCVETARLGADEVLVDLQGQHPFLGVNWVLDTALEIKRQVDAAGV</sequence>
<dbReference type="Pfam" id="PF00296">
    <property type="entry name" value="Bac_luciferase"/>
    <property type="match status" value="1"/>
</dbReference>
<evidence type="ECO:0000256" key="3">
    <source>
        <dbReference type="ARBA" id="ARBA00023002"/>
    </source>
</evidence>
<gene>
    <name evidence="6" type="ORF">HF577_15370</name>
</gene>
<dbReference type="PANTHER" id="PTHR42847">
    <property type="entry name" value="ALKANESULFONATE MONOOXYGENASE"/>
    <property type="match status" value="1"/>
</dbReference>
<dbReference type="EMBL" id="JAAXKY010000044">
    <property type="protein sequence ID" value="NMH78461.1"/>
    <property type="molecule type" value="Genomic_DNA"/>
</dbReference>
<evidence type="ECO:0000259" key="5">
    <source>
        <dbReference type="Pfam" id="PF00296"/>
    </source>
</evidence>
<dbReference type="NCBIfam" id="TIGR03619">
    <property type="entry name" value="F420_Rv2161c"/>
    <property type="match status" value="1"/>
</dbReference>
<evidence type="ECO:0000256" key="2">
    <source>
        <dbReference type="ARBA" id="ARBA00022643"/>
    </source>
</evidence>
<evidence type="ECO:0000313" key="7">
    <source>
        <dbReference type="Proteomes" id="UP001296706"/>
    </source>
</evidence>
<keyword evidence="2" id="KW-0288">FMN</keyword>
<comment type="caution">
    <text evidence="6">The sequence shown here is derived from an EMBL/GenBank/DDBJ whole genome shotgun (WGS) entry which is preliminary data.</text>
</comment>
<dbReference type="InterPro" id="IPR011251">
    <property type="entry name" value="Luciferase-like_dom"/>
</dbReference>
<dbReference type="SUPFAM" id="SSF51679">
    <property type="entry name" value="Bacterial luciferase-like"/>
    <property type="match status" value="1"/>
</dbReference>
<evidence type="ECO:0000313" key="6">
    <source>
        <dbReference type="EMBL" id="NMH78461.1"/>
    </source>
</evidence>
<dbReference type="InterPro" id="IPR050172">
    <property type="entry name" value="SsuD_RutA_monooxygenase"/>
</dbReference>
<keyword evidence="4" id="KW-0503">Monooxygenase</keyword>
<keyword evidence="1" id="KW-0285">Flavoprotein</keyword>
<keyword evidence="7" id="KW-1185">Reference proteome</keyword>
<feature type="domain" description="Luciferase-like" evidence="5">
    <location>
        <begin position="17"/>
        <end position="246"/>
    </location>
</feature>
<accession>A0ABX1RH12</accession>
<name>A0ABX1RH12_9PSEU</name>
<dbReference type="Gene3D" id="3.20.20.30">
    <property type="entry name" value="Luciferase-like domain"/>
    <property type="match status" value="1"/>
</dbReference>
<proteinExistence type="predicted"/>
<organism evidence="6 7">
    <name type="scientific">Pseudonocardia xinjiangensis</name>
    <dbReference type="NCBI Taxonomy" id="75289"/>
    <lineage>
        <taxon>Bacteria</taxon>
        <taxon>Bacillati</taxon>
        <taxon>Actinomycetota</taxon>
        <taxon>Actinomycetes</taxon>
        <taxon>Pseudonocardiales</taxon>
        <taxon>Pseudonocardiaceae</taxon>
        <taxon>Pseudonocardia</taxon>
    </lineage>
</organism>